<dbReference type="Proteomes" id="UP000633731">
    <property type="component" value="Unassembled WGS sequence"/>
</dbReference>
<comment type="caution">
    <text evidence="1">The sequence shown here is derived from an EMBL/GenBank/DDBJ whole genome shotgun (WGS) entry which is preliminary data.</text>
</comment>
<proteinExistence type="predicted"/>
<reference evidence="1" key="1">
    <citation type="submission" date="2021-01" db="EMBL/GenBank/DDBJ databases">
        <title>Draft genome of Pantoea agglomerans Eh 335.</title>
        <authorList>
            <person name="Emsley S.A."/>
            <person name="Oline D.K."/>
            <person name="Saw J.H."/>
            <person name="Ushijima B."/>
            <person name="Videau P."/>
            <person name="Koyack M.J."/>
        </authorList>
    </citation>
    <scope>NUCLEOTIDE SEQUENCE</scope>
    <source>
        <strain evidence="1">Eh 335</strain>
    </source>
</reference>
<name>A0ACC5RSD2_ENTAG</name>
<gene>
    <name evidence="1" type="ORF">JJL49_18455</name>
</gene>
<sequence length="99" mass="10801">MKRNYAEKLRAIRKAEGLTQSELALIAGLGLSSVKNYEAQTKAAGISIIERILEVERFQKYTLWLMIGKTSEAAGQIAPALSHSGPEKTESPQLTDRAG</sequence>
<accession>A0ACC5RSD2</accession>
<dbReference type="EMBL" id="JAEOXF010000013">
    <property type="protein sequence ID" value="MBK4727213.1"/>
    <property type="molecule type" value="Genomic_DNA"/>
</dbReference>
<evidence type="ECO:0000313" key="2">
    <source>
        <dbReference type="Proteomes" id="UP000633731"/>
    </source>
</evidence>
<protein>
    <submittedName>
        <fullName evidence="1">Helix-turn-helix transcriptional regulator</fullName>
    </submittedName>
</protein>
<evidence type="ECO:0000313" key="1">
    <source>
        <dbReference type="EMBL" id="MBK4727213.1"/>
    </source>
</evidence>
<keyword evidence="2" id="KW-1185">Reference proteome</keyword>
<organism evidence="1 2">
    <name type="scientific">Enterobacter agglomerans</name>
    <name type="common">Erwinia herbicola</name>
    <name type="synonym">Pantoea agglomerans</name>
    <dbReference type="NCBI Taxonomy" id="549"/>
    <lineage>
        <taxon>Bacteria</taxon>
        <taxon>Pseudomonadati</taxon>
        <taxon>Pseudomonadota</taxon>
        <taxon>Gammaproteobacteria</taxon>
        <taxon>Enterobacterales</taxon>
        <taxon>Erwiniaceae</taxon>
        <taxon>Pantoea</taxon>
        <taxon>Pantoea agglomerans group</taxon>
    </lineage>
</organism>